<evidence type="ECO:0000256" key="2">
    <source>
        <dbReference type="ARBA" id="ARBA00005528"/>
    </source>
</evidence>
<dbReference type="GO" id="GO:0008168">
    <property type="term" value="F:methyltransferase activity"/>
    <property type="evidence" value="ECO:0007669"/>
    <property type="project" value="UniProtKB-KW"/>
</dbReference>
<keyword evidence="5 12" id="KW-0963">Cytoplasm</keyword>
<evidence type="ECO:0000256" key="6">
    <source>
        <dbReference type="ARBA" id="ARBA00022552"/>
    </source>
</evidence>
<keyword evidence="9 12" id="KW-0949">S-adenosyl-L-methionine</keyword>
<dbReference type="EMBL" id="CP092418">
    <property type="protein sequence ID" value="USD22665.1"/>
    <property type="molecule type" value="Genomic_DNA"/>
</dbReference>
<dbReference type="InterPro" id="IPR006700">
    <property type="entry name" value="RsmE"/>
</dbReference>
<evidence type="ECO:0000256" key="3">
    <source>
        <dbReference type="ARBA" id="ARBA00012328"/>
    </source>
</evidence>
<proteinExistence type="inferred from homology"/>
<dbReference type="InterPro" id="IPR029028">
    <property type="entry name" value="Alpha/beta_knot_MTases"/>
</dbReference>
<dbReference type="EC" id="2.1.1.193" evidence="3 12"/>
<name>A0ABY4VIK6_9GAMM</name>
<feature type="domain" description="Ribosomal RNA small subunit methyltransferase E methyltransferase" evidence="13">
    <location>
        <begin position="74"/>
        <end position="233"/>
    </location>
</feature>
<dbReference type="InterPro" id="IPR046886">
    <property type="entry name" value="RsmE_MTase_dom"/>
</dbReference>
<gene>
    <name evidence="14" type="ORF">MJO52_05895</name>
</gene>
<dbReference type="NCBIfam" id="TIGR00046">
    <property type="entry name" value="RsmE family RNA methyltransferase"/>
    <property type="match status" value="1"/>
</dbReference>
<evidence type="ECO:0000256" key="5">
    <source>
        <dbReference type="ARBA" id="ARBA00022490"/>
    </source>
</evidence>
<keyword evidence="6 12" id="KW-0698">rRNA processing</keyword>
<accession>A0ABY4VIK6</accession>
<comment type="catalytic activity">
    <reaction evidence="11 12">
        <text>uridine(1498) in 16S rRNA + S-adenosyl-L-methionine = N(3)-methyluridine(1498) in 16S rRNA + S-adenosyl-L-homocysteine + H(+)</text>
        <dbReference type="Rhea" id="RHEA:42920"/>
        <dbReference type="Rhea" id="RHEA-COMP:10283"/>
        <dbReference type="Rhea" id="RHEA-COMP:10284"/>
        <dbReference type="ChEBI" id="CHEBI:15378"/>
        <dbReference type="ChEBI" id="CHEBI:57856"/>
        <dbReference type="ChEBI" id="CHEBI:59789"/>
        <dbReference type="ChEBI" id="CHEBI:65315"/>
        <dbReference type="ChEBI" id="CHEBI:74502"/>
        <dbReference type="EC" id="2.1.1.193"/>
    </reaction>
</comment>
<comment type="subcellular location">
    <subcellularLocation>
        <location evidence="1 12">Cytoplasm</location>
    </subcellularLocation>
</comment>
<keyword evidence="15" id="KW-1185">Reference proteome</keyword>
<keyword evidence="8 12" id="KW-0808">Transferase</keyword>
<evidence type="ECO:0000256" key="8">
    <source>
        <dbReference type="ARBA" id="ARBA00022679"/>
    </source>
</evidence>
<comment type="function">
    <text evidence="10 12">Specifically methylates the N3 position of the uracil ring of uridine 1498 (m3U1498) in 16S rRNA. Acts on the fully assembled 30S ribosomal subunit.</text>
</comment>
<dbReference type="SUPFAM" id="SSF75217">
    <property type="entry name" value="alpha/beta knot"/>
    <property type="match status" value="1"/>
</dbReference>
<dbReference type="InterPro" id="IPR029026">
    <property type="entry name" value="tRNA_m1G_MTases_N"/>
</dbReference>
<dbReference type="PANTHER" id="PTHR30027">
    <property type="entry name" value="RIBOSOMAL RNA SMALL SUBUNIT METHYLTRANSFERASE E"/>
    <property type="match status" value="1"/>
</dbReference>
<evidence type="ECO:0000256" key="7">
    <source>
        <dbReference type="ARBA" id="ARBA00022603"/>
    </source>
</evidence>
<evidence type="ECO:0000256" key="10">
    <source>
        <dbReference type="ARBA" id="ARBA00025699"/>
    </source>
</evidence>
<dbReference type="PIRSF" id="PIRSF015601">
    <property type="entry name" value="MTase_slr0722"/>
    <property type="match status" value="1"/>
</dbReference>
<evidence type="ECO:0000256" key="12">
    <source>
        <dbReference type="PIRNR" id="PIRNR015601"/>
    </source>
</evidence>
<reference evidence="14" key="1">
    <citation type="submission" date="2022-02" db="EMBL/GenBank/DDBJ databases">
        <title>Coral-associated bacteria.</title>
        <authorList>
            <person name="Tang K."/>
            <person name="Wang X."/>
        </authorList>
    </citation>
    <scope>NUCLEOTIDE SEQUENCE</scope>
    <source>
        <strain evidence="14">SCSIO 43006</strain>
    </source>
</reference>
<dbReference type="GO" id="GO:0032259">
    <property type="term" value="P:methylation"/>
    <property type="evidence" value="ECO:0007669"/>
    <property type="project" value="UniProtKB-KW"/>
</dbReference>
<organism evidence="14 15">
    <name type="scientific">Microbulbifer variabilis</name>
    <dbReference type="NCBI Taxonomy" id="266805"/>
    <lineage>
        <taxon>Bacteria</taxon>
        <taxon>Pseudomonadati</taxon>
        <taxon>Pseudomonadota</taxon>
        <taxon>Gammaproteobacteria</taxon>
        <taxon>Cellvibrionales</taxon>
        <taxon>Microbulbiferaceae</taxon>
        <taxon>Microbulbifer</taxon>
    </lineage>
</organism>
<dbReference type="RefSeq" id="WP_252085019.1">
    <property type="nucleotide sequence ID" value="NZ_CP092418.1"/>
</dbReference>
<evidence type="ECO:0000256" key="9">
    <source>
        <dbReference type="ARBA" id="ARBA00022691"/>
    </source>
</evidence>
<dbReference type="PANTHER" id="PTHR30027:SF3">
    <property type="entry name" value="16S RRNA (URACIL(1498)-N(3))-METHYLTRANSFERASE"/>
    <property type="match status" value="1"/>
</dbReference>
<evidence type="ECO:0000256" key="11">
    <source>
        <dbReference type="ARBA" id="ARBA00047944"/>
    </source>
</evidence>
<dbReference type="Pfam" id="PF04452">
    <property type="entry name" value="Methyltrans_RNA"/>
    <property type="match status" value="1"/>
</dbReference>
<evidence type="ECO:0000259" key="13">
    <source>
        <dbReference type="Pfam" id="PF04452"/>
    </source>
</evidence>
<dbReference type="Gene3D" id="3.40.1280.10">
    <property type="match status" value="1"/>
</dbReference>
<dbReference type="InterPro" id="IPR015947">
    <property type="entry name" value="PUA-like_sf"/>
</dbReference>
<evidence type="ECO:0000256" key="1">
    <source>
        <dbReference type="ARBA" id="ARBA00004496"/>
    </source>
</evidence>
<dbReference type="NCBIfam" id="NF008700">
    <property type="entry name" value="PRK11713.5-4"/>
    <property type="match status" value="1"/>
</dbReference>
<keyword evidence="7 12" id="KW-0489">Methyltransferase</keyword>
<dbReference type="Proteomes" id="UP001055658">
    <property type="component" value="Chromosome"/>
</dbReference>
<evidence type="ECO:0000313" key="14">
    <source>
        <dbReference type="EMBL" id="USD22665.1"/>
    </source>
</evidence>
<comment type="similarity">
    <text evidence="2 12">Belongs to the RNA methyltransferase RsmE family.</text>
</comment>
<evidence type="ECO:0000256" key="4">
    <source>
        <dbReference type="ARBA" id="ARBA00013673"/>
    </source>
</evidence>
<dbReference type="SUPFAM" id="SSF88697">
    <property type="entry name" value="PUA domain-like"/>
    <property type="match status" value="1"/>
</dbReference>
<sequence>MNLILLQEADFISPDIVRLSGRRLEHIVNVHRAKPGRQLRVGLLDGNIGYGQITTLADQQVELRVELSKNAPPPPPITLILALPRPKMLKRIIQHVTALGVKKLVLINSYRVEKSYWQTPWLEEEKLFEQCLLGLEQAVDTQMPEILLRKRFKPFVEDELPELCQGSQKLVAHPVGGTACPVDIGEACTLAIGPEGGFIAYEVEKLKEAGFHSVHLGPRILRVETALPVLVSRLFPSY</sequence>
<protein>
    <recommendedName>
        <fullName evidence="4 12">Ribosomal RNA small subunit methyltransferase E</fullName>
        <ecNumber evidence="3 12">2.1.1.193</ecNumber>
    </recommendedName>
</protein>
<evidence type="ECO:0000313" key="15">
    <source>
        <dbReference type="Proteomes" id="UP001055658"/>
    </source>
</evidence>
<dbReference type="CDD" id="cd18084">
    <property type="entry name" value="RsmE-like"/>
    <property type="match status" value="1"/>
</dbReference>